<keyword evidence="3" id="KW-1185">Reference proteome</keyword>
<sequence length="297" mass="34234">MKSKVYFLLLAGLLFSFCAEAQLLEKLKERAKEKGIQTSEEVKYDSTAYDPNLGPEYKKIEELQLSSAKDFFNKDVIMALYNDGQLVQTSFFDSETIAMRTEQANNKDPIYHDDTGKFYAYNNEKGYYETMKLLPSSSMGFMTAGLTTQVYKLQQQPYFESFKALESIGSGLNFLILEMAFIYKPEHFNQDTSYTPEKVPCNGSDNCTRFNYNFPDYPGSYIQFDEQGRLNELYINSTNPQFKDEPKGKFVFTYKECIVKIPDAVEQSIIPGPLGKLLPIEKGLEPWKYNKKDKQKK</sequence>
<comment type="caution">
    <text evidence="2">The sequence shown here is derived from an EMBL/GenBank/DDBJ whole genome shotgun (WGS) entry which is preliminary data.</text>
</comment>
<evidence type="ECO:0000313" key="3">
    <source>
        <dbReference type="Proteomes" id="UP001500954"/>
    </source>
</evidence>
<evidence type="ECO:0000313" key="2">
    <source>
        <dbReference type="EMBL" id="GAA3575010.1"/>
    </source>
</evidence>
<dbReference type="EMBL" id="BAABCY010000068">
    <property type="protein sequence ID" value="GAA3575010.1"/>
    <property type="molecule type" value="Genomic_DNA"/>
</dbReference>
<accession>A0ABP6Y0S4</accession>
<dbReference type="Proteomes" id="UP001500954">
    <property type="component" value="Unassembled WGS sequence"/>
</dbReference>
<evidence type="ECO:0000256" key="1">
    <source>
        <dbReference type="SAM" id="SignalP"/>
    </source>
</evidence>
<protein>
    <recommendedName>
        <fullName evidence="4">GLPGLI family protein</fullName>
    </recommendedName>
</protein>
<feature type="signal peptide" evidence="1">
    <location>
        <begin position="1"/>
        <end position="21"/>
    </location>
</feature>
<gene>
    <name evidence="2" type="ORF">GCM10022395_25110</name>
</gene>
<organism evidence="2 3">
    <name type="scientific">Snuella lapsa</name>
    <dbReference type="NCBI Taxonomy" id="870481"/>
    <lineage>
        <taxon>Bacteria</taxon>
        <taxon>Pseudomonadati</taxon>
        <taxon>Bacteroidota</taxon>
        <taxon>Flavobacteriia</taxon>
        <taxon>Flavobacteriales</taxon>
        <taxon>Flavobacteriaceae</taxon>
        <taxon>Snuella</taxon>
    </lineage>
</organism>
<proteinExistence type="predicted"/>
<dbReference type="RefSeq" id="WP_345006615.1">
    <property type="nucleotide sequence ID" value="NZ_BAABCY010000068.1"/>
</dbReference>
<reference evidence="3" key="1">
    <citation type="journal article" date="2019" name="Int. J. Syst. Evol. Microbiol.">
        <title>The Global Catalogue of Microorganisms (GCM) 10K type strain sequencing project: providing services to taxonomists for standard genome sequencing and annotation.</title>
        <authorList>
            <consortium name="The Broad Institute Genomics Platform"/>
            <consortium name="The Broad Institute Genome Sequencing Center for Infectious Disease"/>
            <person name="Wu L."/>
            <person name="Ma J."/>
        </authorList>
    </citation>
    <scope>NUCLEOTIDE SEQUENCE [LARGE SCALE GENOMIC DNA]</scope>
    <source>
        <strain evidence="3">JCM 17111</strain>
    </source>
</reference>
<name>A0ABP6Y0S4_9FLAO</name>
<keyword evidence="1" id="KW-0732">Signal</keyword>
<feature type="chain" id="PRO_5045319783" description="GLPGLI family protein" evidence="1">
    <location>
        <begin position="22"/>
        <end position="297"/>
    </location>
</feature>
<evidence type="ECO:0008006" key="4">
    <source>
        <dbReference type="Google" id="ProtNLM"/>
    </source>
</evidence>